<dbReference type="Pfam" id="PF00358">
    <property type="entry name" value="PTS_EIIA_1"/>
    <property type="match status" value="1"/>
</dbReference>
<organism evidence="8 9">
    <name type="scientific">Anaerosacchariphilus polymeriproducens</name>
    <dbReference type="NCBI Taxonomy" id="1812858"/>
    <lineage>
        <taxon>Bacteria</taxon>
        <taxon>Bacillati</taxon>
        <taxon>Bacillota</taxon>
        <taxon>Clostridia</taxon>
        <taxon>Lachnospirales</taxon>
        <taxon>Lachnospiraceae</taxon>
        <taxon>Anaerosacchariphilus</taxon>
    </lineage>
</organism>
<accession>A0A371AXB9</accession>
<dbReference type="PROSITE" id="PS00371">
    <property type="entry name" value="PTS_EIIA_TYPE_1_HIS"/>
    <property type="match status" value="1"/>
</dbReference>
<dbReference type="PROSITE" id="PS51093">
    <property type="entry name" value="PTS_EIIA_TYPE_1"/>
    <property type="match status" value="1"/>
</dbReference>
<dbReference type="GO" id="GO:0005737">
    <property type="term" value="C:cytoplasm"/>
    <property type="evidence" value="ECO:0007669"/>
    <property type="project" value="UniProtKB-SubCell"/>
</dbReference>
<dbReference type="InterPro" id="IPR050890">
    <property type="entry name" value="PTS_EIIA_component"/>
</dbReference>
<keyword evidence="6" id="KW-0418">Kinase</keyword>
<dbReference type="EMBL" id="QRCT01000014">
    <property type="protein sequence ID" value="RDU24225.1"/>
    <property type="molecule type" value="Genomic_DNA"/>
</dbReference>
<gene>
    <name evidence="8" type="ORF">DWV06_05875</name>
</gene>
<keyword evidence="5" id="KW-0598">Phosphotransferase system</keyword>
<feature type="domain" description="PTS EIIA type-1" evidence="7">
    <location>
        <begin position="39"/>
        <end position="143"/>
    </location>
</feature>
<dbReference type="PANTHER" id="PTHR45008">
    <property type="entry name" value="PTS SYSTEM GLUCOSE-SPECIFIC EIIA COMPONENT"/>
    <property type="match status" value="1"/>
</dbReference>
<comment type="caution">
    <text evidence="8">The sequence shown here is derived from an EMBL/GenBank/DDBJ whole genome shotgun (WGS) entry which is preliminary data.</text>
</comment>
<keyword evidence="3 8" id="KW-0762">Sugar transport</keyword>
<evidence type="ECO:0000313" key="8">
    <source>
        <dbReference type="EMBL" id="RDU24225.1"/>
    </source>
</evidence>
<name>A0A371AXB9_9FIRM</name>
<protein>
    <submittedName>
        <fullName evidence="8">PTS glucose transporter subunit IIA</fullName>
    </submittedName>
</protein>
<dbReference type="Proteomes" id="UP000255036">
    <property type="component" value="Unassembled WGS sequence"/>
</dbReference>
<sequence>MTILNKLFSKHSEKTIEKKSAPICAPVDGTILPLESVQDAAFSQKTLGDGFAIEPENGEFYSPVTGKIVACFPTMHAYGIIDETGLEILLHIGIDTVDLGGHGFTTYVKENQTIKQGEKIASVDLEILKQAEKPATTMVILTNGESCQLLKAGQKVIHNETDILLLT</sequence>
<dbReference type="OrthoDB" id="92465at2"/>
<comment type="subcellular location">
    <subcellularLocation>
        <location evidence="1">Cytoplasm</location>
    </subcellularLocation>
</comment>
<dbReference type="FunFam" id="2.70.70.10:FF:000001">
    <property type="entry name" value="PTS system glucose-specific IIA component"/>
    <property type="match status" value="1"/>
</dbReference>
<dbReference type="GO" id="GO:0009401">
    <property type="term" value="P:phosphoenolpyruvate-dependent sugar phosphotransferase system"/>
    <property type="evidence" value="ECO:0007669"/>
    <property type="project" value="UniProtKB-KW"/>
</dbReference>
<evidence type="ECO:0000256" key="5">
    <source>
        <dbReference type="ARBA" id="ARBA00022683"/>
    </source>
</evidence>
<keyword evidence="9" id="KW-1185">Reference proteome</keyword>
<evidence type="ECO:0000256" key="4">
    <source>
        <dbReference type="ARBA" id="ARBA00022679"/>
    </source>
</evidence>
<dbReference type="SUPFAM" id="SSF51261">
    <property type="entry name" value="Duplicated hybrid motif"/>
    <property type="match status" value="1"/>
</dbReference>
<dbReference type="NCBIfam" id="TIGR00830">
    <property type="entry name" value="PTBA"/>
    <property type="match status" value="1"/>
</dbReference>
<dbReference type="AlphaFoldDB" id="A0A371AXB9"/>
<dbReference type="Gene3D" id="2.70.70.10">
    <property type="entry name" value="Glucose Permease (Domain IIA)"/>
    <property type="match status" value="1"/>
</dbReference>
<dbReference type="PANTHER" id="PTHR45008:SF1">
    <property type="entry name" value="PTS SYSTEM GLUCOSE-SPECIFIC EIIA COMPONENT"/>
    <property type="match status" value="1"/>
</dbReference>
<keyword evidence="4" id="KW-0808">Transferase</keyword>
<evidence type="ECO:0000259" key="7">
    <source>
        <dbReference type="PROSITE" id="PS51093"/>
    </source>
</evidence>
<dbReference type="InterPro" id="IPR011055">
    <property type="entry name" value="Dup_hybrid_motif"/>
</dbReference>
<evidence type="ECO:0000256" key="2">
    <source>
        <dbReference type="ARBA" id="ARBA00022448"/>
    </source>
</evidence>
<evidence type="ECO:0000313" key="9">
    <source>
        <dbReference type="Proteomes" id="UP000255036"/>
    </source>
</evidence>
<dbReference type="RefSeq" id="WP_115481249.1">
    <property type="nucleotide sequence ID" value="NZ_QRCT01000014.1"/>
</dbReference>
<proteinExistence type="predicted"/>
<dbReference type="GO" id="GO:0016301">
    <property type="term" value="F:kinase activity"/>
    <property type="evidence" value="ECO:0007669"/>
    <property type="project" value="UniProtKB-KW"/>
</dbReference>
<evidence type="ECO:0000256" key="3">
    <source>
        <dbReference type="ARBA" id="ARBA00022597"/>
    </source>
</evidence>
<keyword evidence="2" id="KW-0813">Transport</keyword>
<reference evidence="8 9" key="1">
    <citation type="submission" date="2018-07" db="EMBL/GenBank/DDBJ databases">
        <title>Anaerosacharophilus polymeroproducens gen. nov. sp. nov., an anaerobic bacterium isolated from salt field.</title>
        <authorList>
            <person name="Kim W."/>
            <person name="Yang S.-H."/>
            <person name="Oh J."/>
            <person name="Lee J.-H."/>
            <person name="Kwon K.K."/>
        </authorList>
    </citation>
    <scope>NUCLEOTIDE SEQUENCE [LARGE SCALE GENOMIC DNA]</scope>
    <source>
        <strain evidence="8 9">MCWD5</strain>
    </source>
</reference>
<dbReference type="InterPro" id="IPR001127">
    <property type="entry name" value="PTS_EIIA_1_perm"/>
</dbReference>
<evidence type="ECO:0000256" key="1">
    <source>
        <dbReference type="ARBA" id="ARBA00004496"/>
    </source>
</evidence>
<evidence type="ECO:0000256" key="6">
    <source>
        <dbReference type="ARBA" id="ARBA00022777"/>
    </source>
</evidence>